<dbReference type="InterPro" id="IPR036397">
    <property type="entry name" value="RNaseH_sf"/>
</dbReference>
<dbReference type="InterPro" id="IPR002156">
    <property type="entry name" value="RNaseH_domain"/>
</dbReference>
<accession>A0AAV3PV55</accession>
<proteinExistence type="predicted"/>
<evidence type="ECO:0000259" key="2">
    <source>
        <dbReference type="Pfam" id="PF17919"/>
    </source>
</evidence>
<dbReference type="SUPFAM" id="SSF53098">
    <property type="entry name" value="Ribonuclease H-like"/>
    <property type="match status" value="1"/>
</dbReference>
<organism evidence="4 5">
    <name type="scientific">Lithospermum erythrorhizon</name>
    <name type="common">Purple gromwell</name>
    <name type="synonym">Lithospermum officinale var. erythrorhizon</name>
    <dbReference type="NCBI Taxonomy" id="34254"/>
    <lineage>
        <taxon>Eukaryota</taxon>
        <taxon>Viridiplantae</taxon>
        <taxon>Streptophyta</taxon>
        <taxon>Embryophyta</taxon>
        <taxon>Tracheophyta</taxon>
        <taxon>Spermatophyta</taxon>
        <taxon>Magnoliopsida</taxon>
        <taxon>eudicotyledons</taxon>
        <taxon>Gunneridae</taxon>
        <taxon>Pentapetalae</taxon>
        <taxon>asterids</taxon>
        <taxon>lamiids</taxon>
        <taxon>Boraginales</taxon>
        <taxon>Boraginaceae</taxon>
        <taxon>Boraginoideae</taxon>
        <taxon>Lithospermeae</taxon>
        <taxon>Lithospermum</taxon>
    </lineage>
</organism>
<evidence type="ECO:0000313" key="5">
    <source>
        <dbReference type="Proteomes" id="UP001454036"/>
    </source>
</evidence>
<dbReference type="GO" id="GO:0004523">
    <property type="term" value="F:RNA-DNA hybrid ribonuclease activity"/>
    <property type="evidence" value="ECO:0007669"/>
    <property type="project" value="InterPro"/>
</dbReference>
<dbReference type="InterPro" id="IPR041577">
    <property type="entry name" value="RT_RNaseH_2"/>
</dbReference>
<dbReference type="PANTHER" id="PTHR48475">
    <property type="entry name" value="RIBONUCLEASE H"/>
    <property type="match status" value="1"/>
</dbReference>
<reference evidence="4 5" key="1">
    <citation type="submission" date="2024-01" db="EMBL/GenBank/DDBJ databases">
        <title>The complete chloroplast genome sequence of Lithospermum erythrorhizon: insights into the phylogenetic relationship among Boraginaceae species and the maternal lineages of purple gromwells.</title>
        <authorList>
            <person name="Okada T."/>
            <person name="Watanabe K."/>
        </authorList>
    </citation>
    <scope>NUCLEOTIDE SEQUENCE [LARGE SCALE GENOMIC DNA]</scope>
</reference>
<dbReference type="SUPFAM" id="SSF56672">
    <property type="entry name" value="DNA/RNA polymerases"/>
    <property type="match status" value="1"/>
</dbReference>
<evidence type="ECO:0000313" key="4">
    <source>
        <dbReference type="EMBL" id="GAA0155145.1"/>
    </source>
</evidence>
<dbReference type="CDD" id="cd09279">
    <property type="entry name" value="RNase_HI_like"/>
    <property type="match status" value="1"/>
</dbReference>
<gene>
    <name evidence="4" type="ORF">LIER_12940</name>
</gene>
<dbReference type="Pfam" id="PF17919">
    <property type="entry name" value="RT_RNaseH_2"/>
    <property type="match status" value="1"/>
</dbReference>
<dbReference type="EMBL" id="BAABME010002553">
    <property type="protein sequence ID" value="GAA0155145.1"/>
    <property type="molecule type" value="Genomic_DNA"/>
</dbReference>
<dbReference type="PANTHER" id="PTHR48475:SF2">
    <property type="entry name" value="RIBONUCLEASE H"/>
    <property type="match status" value="1"/>
</dbReference>
<evidence type="ECO:0000259" key="3">
    <source>
        <dbReference type="Pfam" id="PF17921"/>
    </source>
</evidence>
<dbReference type="InterPro" id="IPR043128">
    <property type="entry name" value="Rev_trsase/Diguanyl_cyclase"/>
</dbReference>
<dbReference type="AlphaFoldDB" id="A0AAV3PV55"/>
<name>A0AAV3PV55_LITER</name>
<dbReference type="Pfam" id="PF13456">
    <property type="entry name" value="RVT_3"/>
    <property type="match status" value="1"/>
</dbReference>
<protein>
    <submittedName>
        <fullName evidence="4">Uncharacterized protein</fullName>
    </submittedName>
</protein>
<sequence>MQAPKSYKQVQHSARCLVALNRFIYRCGDRNLSFFRTLRQASREEFTWDEECAKAFEELKAYLRSPKILTRPEGKEELQLYLAVSRGAVSSVLIRKEEKIQNPIYYVSHVLHDPEENYPLIDKFGLALVTSARKLKSYFENHPIVVIMEQPLKGILSNRAQTGRLAKWAIELSEFEITFIPRIGIKAQALADFVTECTTRDLPEDIEHVPTPPERPLWTLYVDEADNPKGASVGILIQALEESWFEYALRFLSQATNNEAESEAMVTGLLLAQILGISRIVVKGGSKLVIEQIWGDCRVKNENLRKYHAKATTVVLGFDYEKPIYEEARIFSVGGEWEDWRSPTVKFLTTGELPGDKIESRKLQNRSHKFQKFQIFQGELYKASKLGPLLFCIPENKIQKTLFEVHEGDCRHYIRGKSLVLKITRAGYFWPTMMNDSLEYMKKCDSCQKMKAIPRQPVAEMTPVLCPTPFAMWGIDLVGQFVKPATKYKDVVVVVDYFSKVRVWKFKEGDLVLRLFKASKPKKQDKLNPKWEGPYKIRTVMGPGTYELEMLLGKAIKHTWHGIYVKEYYT</sequence>
<evidence type="ECO:0000259" key="1">
    <source>
        <dbReference type="Pfam" id="PF13456"/>
    </source>
</evidence>
<comment type="caution">
    <text evidence="4">The sequence shown here is derived from an EMBL/GenBank/DDBJ whole genome shotgun (WGS) entry which is preliminary data.</text>
</comment>
<dbReference type="InterPro" id="IPR041588">
    <property type="entry name" value="Integrase_H2C2"/>
</dbReference>
<keyword evidence="5" id="KW-1185">Reference proteome</keyword>
<dbReference type="InterPro" id="IPR043502">
    <property type="entry name" value="DNA/RNA_pol_sf"/>
</dbReference>
<dbReference type="Gene3D" id="1.10.340.70">
    <property type="match status" value="1"/>
</dbReference>
<dbReference type="Pfam" id="PF17921">
    <property type="entry name" value="Integrase_H2C2"/>
    <property type="match status" value="1"/>
</dbReference>
<dbReference type="GO" id="GO:0003676">
    <property type="term" value="F:nucleic acid binding"/>
    <property type="evidence" value="ECO:0007669"/>
    <property type="project" value="InterPro"/>
</dbReference>
<dbReference type="Gene3D" id="3.30.420.10">
    <property type="entry name" value="Ribonuclease H-like superfamily/Ribonuclease H"/>
    <property type="match status" value="1"/>
</dbReference>
<dbReference type="InterPro" id="IPR012337">
    <property type="entry name" value="RNaseH-like_sf"/>
</dbReference>
<feature type="domain" description="RNase H type-1" evidence="1">
    <location>
        <begin position="227"/>
        <end position="319"/>
    </location>
</feature>
<dbReference type="Gene3D" id="3.30.70.270">
    <property type="match status" value="1"/>
</dbReference>
<feature type="domain" description="Integrase zinc-binding" evidence="3">
    <location>
        <begin position="393"/>
        <end position="452"/>
    </location>
</feature>
<feature type="domain" description="Reverse transcriptase/retrotransposon-derived protein RNase H-like" evidence="2">
    <location>
        <begin position="48"/>
        <end position="146"/>
    </location>
</feature>
<dbReference type="Proteomes" id="UP001454036">
    <property type="component" value="Unassembled WGS sequence"/>
</dbReference>